<dbReference type="PANTHER" id="PTHR48043:SF159">
    <property type="entry name" value="EG:EG0003.4 PROTEIN-RELATED"/>
    <property type="match status" value="1"/>
</dbReference>
<organism evidence="4 5">
    <name type="scientific">Meganyctiphanes norvegica</name>
    <name type="common">Northern krill</name>
    <name type="synonym">Thysanopoda norvegica</name>
    <dbReference type="NCBI Taxonomy" id="48144"/>
    <lineage>
        <taxon>Eukaryota</taxon>
        <taxon>Metazoa</taxon>
        <taxon>Ecdysozoa</taxon>
        <taxon>Arthropoda</taxon>
        <taxon>Crustacea</taxon>
        <taxon>Multicrustacea</taxon>
        <taxon>Malacostraca</taxon>
        <taxon>Eumalacostraca</taxon>
        <taxon>Eucarida</taxon>
        <taxon>Euphausiacea</taxon>
        <taxon>Euphausiidae</taxon>
        <taxon>Meganyctiphanes</taxon>
    </lineage>
</organism>
<comment type="caution">
    <text evidence="4">The sequence shown here is derived from an EMBL/GenBank/DDBJ whole genome shotgun (WGS) entry which is preliminary data.</text>
</comment>
<feature type="non-terminal residue" evidence="4">
    <location>
        <position position="1"/>
    </location>
</feature>
<evidence type="ECO:0000313" key="5">
    <source>
        <dbReference type="Proteomes" id="UP001497623"/>
    </source>
</evidence>
<name>A0AAV2R5B1_MEGNR</name>
<evidence type="ECO:0000313" key="4">
    <source>
        <dbReference type="EMBL" id="CAL4109823.1"/>
    </source>
</evidence>
<dbReference type="EMBL" id="CAXKWB010014144">
    <property type="protein sequence ID" value="CAL4109823.1"/>
    <property type="molecule type" value="Genomic_DNA"/>
</dbReference>
<dbReference type="Proteomes" id="UP001497623">
    <property type="component" value="Unassembled WGS sequence"/>
</dbReference>
<dbReference type="Gene3D" id="3.40.50.2000">
    <property type="entry name" value="Glycogen Phosphorylase B"/>
    <property type="match status" value="1"/>
</dbReference>
<feature type="non-terminal residue" evidence="4">
    <location>
        <position position="150"/>
    </location>
</feature>
<reference evidence="4 5" key="1">
    <citation type="submission" date="2024-05" db="EMBL/GenBank/DDBJ databases">
        <authorList>
            <person name="Wallberg A."/>
        </authorList>
    </citation>
    <scope>NUCLEOTIDE SEQUENCE [LARGE SCALE GENOMIC DNA]</scope>
</reference>
<evidence type="ECO:0000256" key="2">
    <source>
        <dbReference type="ARBA" id="ARBA00022676"/>
    </source>
</evidence>
<dbReference type="AlphaFoldDB" id="A0AAV2R5B1"/>
<dbReference type="SUPFAM" id="SSF53756">
    <property type="entry name" value="UDP-Glycosyltransferase/glycogen phosphorylase"/>
    <property type="match status" value="1"/>
</dbReference>
<dbReference type="PANTHER" id="PTHR48043">
    <property type="entry name" value="EG:EG0003.4 PROTEIN-RELATED"/>
    <property type="match status" value="1"/>
</dbReference>
<keyword evidence="3" id="KW-0808">Transferase</keyword>
<protein>
    <recommendedName>
        <fullName evidence="6">UDP-glucuronosyltransferase</fullName>
    </recommendedName>
</protein>
<comment type="similarity">
    <text evidence="1">Belongs to the UDP-glycosyltransferase family.</text>
</comment>
<dbReference type="InterPro" id="IPR050271">
    <property type="entry name" value="UDP-glycosyltransferase"/>
</dbReference>
<gene>
    <name evidence="4" type="ORF">MNOR_LOCUS19204</name>
</gene>
<dbReference type="CDD" id="cd03784">
    <property type="entry name" value="GT1_Gtf-like"/>
    <property type="match status" value="1"/>
</dbReference>
<evidence type="ECO:0000256" key="1">
    <source>
        <dbReference type="ARBA" id="ARBA00009995"/>
    </source>
</evidence>
<keyword evidence="5" id="KW-1185">Reference proteome</keyword>
<proteinExistence type="inferred from homology"/>
<dbReference type="GO" id="GO:0008194">
    <property type="term" value="F:UDP-glycosyltransferase activity"/>
    <property type="evidence" value="ECO:0007669"/>
    <property type="project" value="InterPro"/>
</dbReference>
<accession>A0AAV2R5B1</accession>
<dbReference type="InterPro" id="IPR002213">
    <property type="entry name" value="UDP_glucos_trans"/>
</dbReference>
<dbReference type="Pfam" id="PF00201">
    <property type="entry name" value="UDPGT"/>
    <property type="match status" value="1"/>
</dbReference>
<evidence type="ECO:0008006" key="6">
    <source>
        <dbReference type="Google" id="ProtNLM"/>
    </source>
</evidence>
<keyword evidence="2" id="KW-0328">Glycosyltransferase</keyword>
<evidence type="ECO:0000256" key="3">
    <source>
        <dbReference type="ARBA" id="ARBA00022679"/>
    </source>
</evidence>
<sequence length="150" mass="17614">HIQDLPPNVITRKWLSQQDILGHPNILVFISHCGNFGTQEAKYHGVPILGVPITFDQHRNAARLARKGYGRVLNWNEMTVESIIENINCLIKDTLYRERMRSMSRALQDQKESPKERAVWWVEYAIRHKDEPHMQFAGKNLNTIQYYMID</sequence>